<evidence type="ECO:0000313" key="2">
    <source>
        <dbReference type="EMBL" id="PNP88445.1"/>
    </source>
</evidence>
<organism evidence="2 3">
    <name type="scientific">Listeria newyorkensis</name>
    <dbReference type="NCBI Taxonomy" id="1497681"/>
    <lineage>
        <taxon>Bacteria</taxon>
        <taxon>Bacillati</taxon>
        <taxon>Bacillota</taxon>
        <taxon>Bacilli</taxon>
        <taxon>Bacillales</taxon>
        <taxon>Listeriaceae</taxon>
        <taxon>Listeria</taxon>
    </lineage>
</organism>
<keyword evidence="3" id="KW-1185">Reference proteome</keyword>
<accession>A0ABX4XJN0</accession>
<proteinExistence type="predicted"/>
<gene>
    <name evidence="2" type="ORF">BMT55_14705</name>
</gene>
<sequence>MSNATHITHPIILSYLEGFSHKYEISATESRDQHSLFEKYINDLVLNIYGNDPNALYEDMDTGSSFGIDGVAIFVADKLVTSIEDVDEIIEDLKKFEVSFFFTQSKTTQKFNRQEVNDFFSGVRRFFNFEKCEINELEGFWEVAKYIYTKVSKFKKSPELNLVFASLAPKDIDLNDIHMEATVEQNLLDLNDLNLFSKISSPQFWGVKQIMDLQNKANSDLEISINMTKSPVAYPKDPTKKIKNGYFGLIKLADFVNILTDEVSGKRILRKGIFDDNIRYYLGAKEKVEVNHTMKEQLMGDSKHLFGVLNNGITIISDEVNLNSEELTLVNYQIVNGCQTSNVIFEVLDKINIDEDIYIPARFIATNDEETKNAIIRATNSQTALKPEQLAALSPIQKALEEYYTIKRKAKEFDLYYERRTEQYRDESIQKTKIITIPSQIKATSALFLDLPHEVSGQYGKVEKKTRGMLFDEESDLSFLNVYYVSGLAWYKVERFVQNNKKKYIRARWHIIMVLKYILCKDNQIDLRINKNANTNSQVIEKALLDEEESSKYIMDAISLINDALTQNGEKIEEVLQDRKLFERKDTTSILVNYLNKNLNEPKKMPENV</sequence>
<dbReference type="RefSeq" id="WP_036088860.1">
    <property type="nucleotide sequence ID" value="NZ_BJEY01000012.1"/>
</dbReference>
<comment type="caution">
    <text evidence="2">The sequence shown here is derived from an EMBL/GenBank/DDBJ whole genome shotgun (WGS) entry which is preliminary data.</text>
</comment>
<name>A0ABX4XJN0_9LIST</name>
<dbReference type="Pfam" id="PF10592">
    <property type="entry name" value="AIPR"/>
    <property type="match status" value="1"/>
</dbReference>
<protein>
    <recommendedName>
        <fullName evidence="1">Abortive phage infection protein C-terminal domain-containing protein</fullName>
    </recommendedName>
</protein>
<evidence type="ECO:0000259" key="1">
    <source>
        <dbReference type="Pfam" id="PF10592"/>
    </source>
</evidence>
<evidence type="ECO:0000313" key="3">
    <source>
        <dbReference type="Proteomes" id="UP000236500"/>
    </source>
</evidence>
<dbReference type="InterPro" id="IPR018891">
    <property type="entry name" value="AIPR_C"/>
</dbReference>
<dbReference type="EMBL" id="MPDH01000022">
    <property type="protein sequence ID" value="PNP88445.1"/>
    <property type="molecule type" value="Genomic_DNA"/>
</dbReference>
<reference evidence="2 3" key="1">
    <citation type="submission" date="2016-11" db="EMBL/GenBank/DDBJ databases">
        <title>Whole Genome Sequence of Listeria newyorkensis.</title>
        <authorList>
            <person name="Frink S."/>
            <person name="Morales C."/>
            <person name="Kiang D."/>
        </authorList>
    </citation>
    <scope>NUCLEOTIDE SEQUENCE [LARGE SCALE GENOMIC DNA]</scope>
    <source>
        <strain evidence="2 3">F1604011-044</strain>
    </source>
</reference>
<feature type="domain" description="Abortive phage infection protein C-terminal" evidence="1">
    <location>
        <begin position="274"/>
        <end position="576"/>
    </location>
</feature>
<dbReference type="Proteomes" id="UP000236500">
    <property type="component" value="Unassembled WGS sequence"/>
</dbReference>